<evidence type="ECO:0000256" key="1">
    <source>
        <dbReference type="ARBA" id="ARBA00023015"/>
    </source>
</evidence>
<dbReference type="PROSITE" id="PS01117">
    <property type="entry name" value="HTH_MARR_1"/>
    <property type="match status" value="1"/>
</dbReference>
<dbReference type="InterPro" id="IPR000835">
    <property type="entry name" value="HTH_MarR-typ"/>
</dbReference>
<dbReference type="PANTHER" id="PTHR42756">
    <property type="entry name" value="TRANSCRIPTIONAL REGULATOR, MARR"/>
    <property type="match status" value="1"/>
</dbReference>
<dbReference type="PANTHER" id="PTHR42756:SF1">
    <property type="entry name" value="TRANSCRIPTIONAL REPRESSOR OF EMRAB OPERON"/>
    <property type="match status" value="1"/>
</dbReference>
<protein>
    <submittedName>
        <fullName evidence="5">MarR family transcriptional regulator</fullName>
    </submittedName>
</protein>
<sequence>MEYAIHTLFNRTAHRMQNDLRPRLAALGLSPGQPKVLRCLATHGPCSQRMLADYCEVDPSAICRVLDSMERAGLLCRRPSKNDRRTDEVAITEKGRRVFAAAERSFQACEDQLLQGFSEEERARLQQMLTRMYRNLGGRII</sequence>
<evidence type="ECO:0000256" key="2">
    <source>
        <dbReference type="ARBA" id="ARBA00023125"/>
    </source>
</evidence>
<dbReference type="PROSITE" id="PS50995">
    <property type="entry name" value="HTH_MARR_2"/>
    <property type="match status" value="1"/>
</dbReference>
<dbReference type="Gene3D" id="1.10.10.10">
    <property type="entry name" value="Winged helix-like DNA-binding domain superfamily/Winged helix DNA-binding domain"/>
    <property type="match status" value="1"/>
</dbReference>
<keyword evidence="2" id="KW-0238">DNA-binding</keyword>
<dbReference type="Proteomes" id="UP000886803">
    <property type="component" value="Unassembled WGS sequence"/>
</dbReference>
<keyword evidence="3" id="KW-0804">Transcription</keyword>
<evidence type="ECO:0000313" key="5">
    <source>
        <dbReference type="EMBL" id="HJB42305.1"/>
    </source>
</evidence>
<organism evidence="5 6">
    <name type="scientific">Candidatus Gemmiger avicola</name>
    <dbReference type="NCBI Taxonomy" id="2838605"/>
    <lineage>
        <taxon>Bacteria</taxon>
        <taxon>Bacillati</taxon>
        <taxon>Bacillota</taxon>
        <taxon>Clostridia</taxon>
        <taxon>Eubacteriales</taxon>
        <taxon>Gemmiger</taxon>
    </lineage>
</organism>
<dbReference type="GO" id="GO:0003700">
    <property type="term" value="F:DNA-binding transcription factor activity"/>
    <property type="evidence" value="ECO:0007669"/>
    <property type="project" value="InterPro"/>
</dbReference>
<evidence type="ECO:0000256" key="3">
    <source>
        <dbReference type="ARBA" id="ARBA00023163"/>
    </source>
</evidence>
<dbReference type="GO" id="GO:0003677">
    <property type="term" value="F:DNA binding"/>
    <property type="evidence" value="ECO:0007669"/>
    <property type="project" value="UniProtKB-KW"/>
</dbReference>
<dbReference type="InterPro" id="IPR036388">
    <property type="entry name" value="WH-like_DNA-bd_sf"/>
</dbReference>
<dbReference type="InterPro" id="IPR023187">
    <property type="entry name" value="Tscrpt_reg_MarR-type_CS"/>
</dbReference>
<dbReference type="AlphaFoldDB" id="A0A9D2S4F8"/>
<dbReference type="PRINTS" id="PR00598">
    <property type="entry name" value="HTHMARR"/>
</dbReference>
<evidence type="ECO:0000259" key="4">
    <source>
        <dbReference type="PROSITE" id="PS50995"/>
    </source>
</evidence>
<comment type="caution">
    <text evidence="5">The sequence shown here is derived from an EMBL/GenBank/DDBJ whole genome shotgun (WGS) entry which is preliminary data.</text>
</comment>
<dbReference type="InterPro" id="IPR036390">
    <property type="entry name" value="WH_DNA-bd_sf"/>
</dbReference>
<dbReference type="SUPFAM" id="SSF46785">
    <property type="entry name" value="Winged helix' DNA-binding domain"/>
    <property type="match status" value="1"/>
</dbReference>
<proteinExistence type="predicted"/>
<keyword evidence="1" id="KW-0805">Transcription regulation</keyword>
<reference evidence="5" key="2">
    <citation type="submission" date="2021-04" db="EMBL/GenBank/DDBJ databases">
        <authorList>
            <person name="Gilroy R."/>
        </authorList>
    </citation>
    <scope>NUCLEOTIDE SEQUENCE</scope>
    <source>
        <strain evidence="5">ChiBcec8-13705</strain>
    </source>
</reference>
<dbReference type="EMBL" id="DWYG01000123">
    <property type="protein sequence ID" value="HJB42305.1"/>
    <property type="molecule type" value="Genomic_DNA"/>
</dbReference>
<dbReference type="Pfam" id="PF01047">
    <property type="entry name" value="MarR"/>
    <property type="match status" value="1"/>
</dbReference>
<accession>A0A9D2S4F8</accession>
<evidence type="ECO:0000313" key="6">
    <source>
        <dbReference type="Proteomes" id="UP000886803"/>
    </source>
</evidence>
<reference evidence="5" key="1">
    <citation type="journal article" date="2021" name="PeerJ">
        <title>Extensive microbial diversity within the chicken gut microbiome revealed by metagenomics and culture.</title>
        <authorList>
            <person name="Gilroy R."/>
            <person name="Ravi A."/>
            <person name="Getino M."/>
            <person name="Pursley I."/>
            <person name="Horton D.L."/>
            <person name="Alikhan N.F."/>
            <person name="Baker D."/>
            <person name="Gharbi K."/>
            <person name="Hall N."/>
            <person name="Watson M."/>
            <person name="Adriaenssens E.M."/>
            <person name="Foster-Nyarko E."/>
            <person name="Jarju S."/>
            <person name="Secka A."/>
            <person name="Antonio M."/>
            <person name="Oren A."/>
            <person name="Chaudhuri R.R."/>
            <person name="La Ragione R."/>
            <person name="Hildebrand F."/>
            <person name="Pallen M.J."/>
        </authorList>
    </citation>
    <scope>NUCLEOTIDE SEQUENCE</scope>
    <source>
        <strain evidence="5">ChiBcec8-13705</strain>
    </source>
</reference>
<name>A0A9D2S4F8_9FIRM</name>
<feature type="domain" description="HTH marR-type" evidence="4">
    <location>
        <begin position="2"/>
        <end position="134"/>
    </location>
</feature>
<gene>
    <name evidence="5" type="ORF">H9945_07385</name>
</gene>
<dbReference type="SMART" id="SM00347">
    <property type="entry name" value="HTH_MARR"/>
    <property type="match status" value="1"/>
</dbReference>